<keyword evidence="3 9" id="KW-0813">Transport</keyword>
<comment type="cofactor">
    <cofactor evidence="1">
        <name>[4Fe-4S] cluster</name>
        <dbReference type="ChEBI" id="CHEBI:49883"/>
    </cofactor>
</comment>
<evidence type="ECO:0000256" key="4">
    <source>
        <dbReference type="ARBA" id="ARBA00022485"/>
    </source>
</evidence>
<evidence type="ECO:0000256" key="9">
    <source>
        <dbReference type="RuleBase" id="RU368020"/>
    </source>
</evidence>
<dbReference type="InterPro" id="IPR001080">
    <property type="entry name" value="3Fe4S_ferredoxin"/>
</dbReference>
<evidence type="ECO:0000256" key="2">
    <source>
        <dbReference type="ARBA" id="ARBA00003532"/>
    </source>
</evidence>
<keyword evidence="12" id="KW-1185">Reference proteome</keyword>
<dbReference type="PROSITE" id="PS00198">
    <property type="entry name" value="4FE4S_FER_1"/>
    <property type="match status" value="1"/>
</dbReference>
<sequence length="63" mass="6897">MKKPWVDQESCISCGLCISSCPGVFRFDSNDKSECYDAAGASEKDIQSAIDACPVQCISWEEN</sequence>
<dbReference type="Gene3D" id="3.30.70.20">
    <property type="match status" value="1"/>
</dbReference>
<evidence type="ECO:0000259" key="10">
    <source>
        <dbReference type="PROSITE" id="PS51379"/>
    </source>
</evidence>
<dbReference type="InterPro" id="IPR052395">
    <property type="entry name" value="ET_Ferredoxin"/>
</dbReference>
<comment type="function">
    <text evidence="2 9">Ferredoxins are iron-sulfur proteins that transfer electrons in a wide variety of metabolic reactions.</text>
</comment>
<comment type="caution">
    <text evidence="11">The sequence shown here is derived from an EMBL/GenBank/DDBJ whole genome shotgun (WGS) entry which is preliminary data.</text>
</comment>
<organism evidence="11 12">
    <name type="scientific">Pelotalea chapellei</name>
    <dbReference type="NCBI Taxonomy" id="44671"/>
    <lineage>
        <taxon>Bacteria</taxon>
        <taxon>Pseudomonadati</taxon>
        <taxon>Thermodesulfobacteriota</taxon>
        <taxon>Desulfuromonadia</taxon>
        <taxon>Geobacterales</taxon>
        <taxon>Geobacteraceae</taxon>
        <taxon>Pelotalea</taxon>
    </lineage>
</organism>
<keyword evidence="6 9" id="KW-0249">Electron transport</keyword>
<proteinExistence type="predicted"/>
<keyword evidence="5 9" id="KW-0479">Metal-binding</keyword>
<evidence type="ECO:0000313" key="11">
    <source>
        <dbReference type="EMBL" id="MBT1070557.1"/>
    </source>
</evidence>
<reference evidence="11 12" key="1">
    <citation type="submission" date="2021-05" db="EMBL/GenBank/DDBJ databases">
        <title>The draft genome of Geobacter chapellei DSM 13688.</title>
        <authorList>
            <person name="Xu Z."/>
            <person name="Masuda Y."/>
            <person name="Itoh H."/>
            <person name="Senoo K."/>
        </authorList>
    </citation>
    <scope>NUCLEOTIDE SEQUENCE [LARGE SCALE GENOMIC DNA]</scope>
    <source>
        <strain evidence="11 12">DSM 13688</strain>
    </source>
</reference>
<dbReference type="Proteomes" id="UP000784128">
    <property type="component" value="Unassembled WGS sequence"/>
</dbReference>
<evidence type="ECO:0000256" key="5">
    <source>
        <dbReference type="ARBA" id="ARBA00022723"/>
    </source>
</evidence>
<dbReference type="PRINTS" id="PR00352">
    <property type="entry name" value="3FE4SFRDOXIN"/>
</dbReference>
<name>A0ABS5U4I3_9BACT</name>
<feature type="domain" description="4Fe-4S ferredoxin-type" evidence="10">
    <location>
        <begin position="2"/>
        <end position="30"/>
    </location>
</feature>
<protein>
    <recommendedName>
        <fullName evidence="9">Ferredoxin</fullName>
    </recommendedName>
</protein>
<dbReference type="PANTHER" id="PTHR39163">
    <property type="entry name" value="FERREDOXIN"/>
    <property type="match status" value="1"/>
</dbReference>
<dbReference type="SUPFAM" id="SSF54862">
    <property type="entry name" value="4Fe-4S ferredoxins"/>
    <property type="match status" value="1"/>
</dbReference>
<evidence type="ECO:0000256" key="3">
    <source>
        <dbReference type="ARBA" id="ARBA00022448"/>
    </source>
</evidence>
<gene>
    <name evidence="11" type="ORF">KJB30_02050</name>
</gene>
<evidence type="ECO:0000256" key="7">
    <source>
        <dbReference type="ARBA" id="ARBA00023004"/>
    </source>
</evidence>
<evidence type="ECO:0000313" key="12">
    <source>
        <dbReference type="Proteomes" id="UP000784128"/>
    </source>
</evidence>
<accession>A0ABS5U4I3</accession>
<keyword evidence="8 9" id="KW-0411">Iron-sulfur</keyword>
<dbReference type="PROSITE" id="PS51379">
    <property type="entry name" value="4FE4S_FER_2"/>
    <property type="match status" value="1"/>
</dbReference>
<dbReference type="RefSeq" id="WP_214296278.1">
    <property type="nucleotide sequence ID" value="NZ_JAHDYS010000002.1"/>
</dbReference>
<dbReference type="PANTHER" id="PTHR39163:SF1">
    <property type="entry name" value="FERREDOXIN"/>
    <property type="match status" value="1"/>
</dbReference>
<dbReference type="InterPro" id="IPR017900">
    <property type="entry name" value="4Fe4S_Fe_S_CS"/>
</dbReference>
<dbReference type="EMBL" id="JAHDYS010000002">
    <property type="protein sequence ID" value="MBT1070557.1"/>
    <property type="molecule type" value="Genomic_DNA"/>
</dbReference>
<dbReference type="Pfam" id="PF13370">
    <property type="entry name" value="Fer4_13"/>
    <property type="match status" value="1"/>
</dbReference>
<keyword evidence="4" id="KW-0004">4Fe-4S</keyword>
<keyword evidence="7 9" id="KW-0408">Iron</keyword>
<evidence type="ECO:0000256" key="8">
    <source>
        <dbReference type="ARBA" id="ARBA00023014"/>
    </source>
</evidence>
<evidence type="ECO:0000256" key="6">
    <source>
        <dbReference type="ARBA" id="ARBA00022982"/>
    </source>
</evidence>
<evidence type="ECO:0000256" key="1">
    <source>
        <dbReference type="ARBA" id="ARBA00001966"/>
    </source>
</evidence>
<dbReference type="InterPro" id="IPR017896">
    <property type="entry name" value="4Fe4S_Fe-S-bd"/>
</dbReference>